<dbReference type="PANTHER" id="PTHR12304">
    <property type="entry name" value="INOSINE-URIDINE PREFERRING NUCLEOSIDE HYDROLASE"/>
    <property type="match status" value="1"/>
</dbReference>
<dbReference type="EMBL" id="FUXX01000050">
    <property type="protein sequence ID" value="SKA68811.1"/>
    <property type="molecule type" value="Genomic_DNA"/>
</dbReference>
<dbReference type="PANTHER" id="PTHR12304:SF4">
    <property type="entry name" value="URIDINE NUCLEOSIDASE"/>
    <property type="match status" value="1"/>
</dbReference>
<keyword evidence="1 4" id="KW-0378">Hydrolase</keyword>
<dbReference type="GO" id="GO:0005829">
    <property type="term" value="C:cytosol"/>
    <property type="evidence" value="ECO:0007669"/>
    <property type="project" value="TreeGrafter"/>
</dbReference>
<keyword evidence="5" id="KW-1185">Reference proteome</keyword>
<proteinExistence type="predicted"/>
<dbReference type="InterPro" id="IPR001910">
    <property type="entry name" value="Inosine/uridine_hydrolase_dom"/>
</dbReference>
<dbReference type="InterPro" id="IPR023186">
    <property type="entry name" value="IUNH"/>
</dbReference>
<dbReference type="InterPro" id="IPR036452">
    <property type="entry name" value="Ribo_hydro-like"/>
</dbReference>
<evidence type="ECO:0000313" key="5">
    <source>
        <dbReference type="Proteomes" id="UP000242432"/>
    </source>
</evidence>
<dbReference type="GO" id="GO:0008477">
    <property type="term" value="F:purine nucleosidase activity"/>
    <property type="evidence" value="ECO:0007669"/>
    <property type="project" value="TreeGrafter"/>
</dbReference>
<gene>
    <name evidence="4" type="ORF">SAMN02745213_02096</name>
</gene>
<accession>A0A1T4VWF2</accession>
<dbReference type="RefSeq" id="WP_078929415.1">
    <property type="nucleotide sequence ID" value="NZ_FUXX01000050.1"/>
</dbReference>
<organism evidence="4 5">
    <name type="scientific">Succinivibrio dextrinosolvens DSM 3072</name>
    <dbReference type="NCBI Taxonomy" id="1123324"/>
    <lineage>
        <taxon>Bacteria</taxon>
        <taxon>Pseudomonadati</taxon>
        <taxon>Pseudomonadota</taxon>
        <taxon>Gammaproteobacteria</taxon>
        <taxon>Aeromonadales</taxon>
        <taxon>Succinivibrionaceae</taxon>
        <taxon>Succinivibrio</taxon>
    </lineage>
</organism>
<evidence type="ECO:0000259" key="3">
    <source>
        <dbReference type="Pfam" id="PF01156"/>
    </source>
</evidence>
<dbReference type="GO" id="GO:0006152">
    <property type="term" value="P:purine nucleoside catabolic process"/>
    <property type="evidence" value="ECO:0007669"/>
    <property type="project" value="TreeGrafter"/>
</dbReference>
<keyword evidence="2" id="KW-0326">Glycosidase</keyword>
<dbReference type="SUPFAM" id="SSF53590">
    <property type="entry name" value="Nucleoside hydrolase"/>
    <property type="match status" value="1"/>
</dbReference>
<dbReference type="AlphaFoldDB" id="A0A1T4VWF2"/>
<protein>
    <submittedName>
        <fullName evidence="4">Inosine-uridine nucleoside N-ribohydrolase</fullName>
    </submittedName>
</protein>
<feature type="domain" description="Inosine/uridine-preferring nucleoside hydrolase" evidence="3">
    <location>
        <begin position="4"/>
        <end position="295"/>
    </location>
</feature>
<dbReference type="Gene3D" id="3.90.245.10">
    <property type="entry name" value="Ribonucleoside hydrolase-like"/>
    <property type="match status" value="1"/>
</dbReference>
<name>A0A1T4VWF2_9GAMM</name>
<evidence type="ECO:0000256" key="2">
    <source>
        <dbReference type="ARBA" id="ARBA00023295"/>
    </source>
</evidence>
<evidence type="ECO:0000313" key="4">
    <source>
        <dbReference type="EMBL" id="SKA68811.1"/>
    </source>
</evidence>
<evidence type="ECO:0000256" key="1">
    <source>
        <dbReference type="ARBA" id="ARBA00022801"/>
    </source>
</evidence>
<dbReference type="Proteomes" id="UP000242432">
    <property type="component" value="Unassembled WGS sequence"/>
</dbReference>
<dbReference type="Pfam" id="PF01156">
    <property type="entry name" value="IU_nuc_hydro"/>
    <property type="match status" value="1"/>
</dbReference>
<dbReference type="CDD" id="cd02650">
    <property type="entry name" value="nuc_hydro_CaPnhB"/>
    <property type="match status" value="1"/>
</dbReference>
<reference evidence="5" key="1">
    <citation type="submission" date="2017-02" db="EMBL/GenBank/DDBJ databases">
        <authorList>
            <person name="Varghese N."/>
            <person name="Submissions S."/>
        </authorList>
    </citation>
    <scope>NUCLEOTIDE SEQUENCE [LARGE SCALE GENOMIC DNA]</scope>
    <source>
        <strain evidence="5">DSM 3072</strain>
    </source>
</reference>
<sequence>MEKIIIDTDIGVDDAIALRYGMLTCDVLGYTCSYGNVAVETAVKNCKLAMSKYGSNIPVFKGASRPLSRKPLPLSTHIHGKDGLGAYYDNPFDAEAPDAVHFIIEQARKYPGEVNLLTIGPMTNLALALNLCPELPKLLKRVISMGGAFGTDGNCGNMTQFAEFNIYNDPEAADLVFASELPLVVVPLDVTHRILITDKQIASTNDDFMVNISAFYIEFSKKFEKFAGMCVHDAQVVSYLLYPEKYKTIDTRIAVSTSGYTDGQTIRPMTDYNVPDDKFKGRPNHTVCLDVDVDFIRDSMLETLKMK</sequence>
<dbReference type="STRING" id="83771.SAMN02910357_02343"/>